<evidence type="ECO:0000313" key="2">
    <source>
        <dbReference type="EMBL" id="KAE8308025.1"/>
    </source>
</evidence>
<keyword evidence="3" id="KW-1185">Reference proteome</keyword>
<proteinExistence type="predicted"/>
<organism evidence="2 3">
    <name type="scientific">Aspergillus transmontanensis</name>
    <dbReference type="NCBI Taxonomy" id="1034304"/>
    <lineage>
        <taxon>Eukaryota</taxon>
        <taxon>Fungi</taxon>
        <taxon>Dikarya</taxon>
        <taxon>Ascomycota</taxon>
        <taxon>Pezizomycotina</taxon>
        <taxon>Eurotiomycetes</taxon>
        <taxon>Eurotiomycetidae</taxon>
        <taxon>Eurotiales</taxon>
        <taxon>Aspergillaceae</taxon>
        <taxon>Aspergillus</taxon>
        <taxon>Aspergillus subgen. Circumdati</taxon>
    </lineage>
</organism>
<gene>
    <name evidence="2" type="ORF">BDV41DRAFT_568528</name>
</gene>
<dbReference type="Pfam" id="PF25053">
    <property type="entry name" value="DUF7791"/>
    <property type="match status" value="1"/>
</dbReference>
<evidence type="ECO:0000259" key="1">
    <source>
        <dbReference type="Pfam" id="PF25053"/>
    </source>
</evidence>
<reference evidence="3" key="1">
    <citation type="submission" date="2019-04" db="EMBL/GenBank/DDBJ databases">
        <title>Friends and foes A comparative genomics studyof 23 Aspergillus species from section Flavi.</title>
        <authorList>
            <consortium name="DOE Joint Genome Institute"/>
            <person name="Kjaerbolling I."/>
            <person name="Vesth T."/>
            <person name="Frisvad J.C."/>
            <person name="Nybo J.L."/>
            <person name="Theobald S."/>
            <person name="Kildgaard S."/>
            <person name="Isbrandt T."/>
            <person name="Kuo A."/>
            <person name="Sato A."/>
            <person name="Lyhne E.K."/>
            <person name="Kogle M.E."/>
            <person name="Wiebenga A."/>
            <person name="Kun R.S."/>
            <person name="Lubbers R.J."/>
            <person name="Makela M.R."/>
            <person name="Barry K."/>
            <person name="Chovatia M."/>
            <person name="Clum A."/>
            <person name="Daum C."/>
            <person name="Haridas S."/>
            <person name="He G."/>
            <person name="LaButti K."/>
            <person name="Lipzen A."/>
            <person name="Mondo S."/>
            <person name="Riley R."/>
            <person name="Salamov A."/>
            <person name="Simmons B.A."/>
            <person name="Magnuson J.K."/>
            <person name="Henrissat B."/>
            <person name="Mortensen U.H."/>
            <person name="Larsen T.O."/>
            <person name="Devries R.P."/>
            <person name="Grigoriev I.V."/>
            <person name="Machida M."/>
            <person name="Baker S.E."/>
            <person name="Andersen M.R."/>
        </authorList>
    </citation>
    <scope>NUCLEOTIDE SEQUENCE [LARGE SCALE GENOMIC DNA]</scope>
    <source>
        <strain evidence="3">CBS 130015</strain>
    </source>
</reference>
<accession>A0A5N6VHW7</accession>
<feature type="domain" description="DUF7791" evidence="1">
    <location>
        <begin position="138"/>
        <end position="256"/>
    </location>
</feature>
<dbReference type="InterPro" id="IPR056693">
    <property type="entry name" value="DUF7791"/>
</dbReference>
<dbReference type="AlphaFoldDB" id="A0A5N6VHW7"/>
<name>A0A5N6VHW7_9EURO</name>
<evidence type="ECO:0000313" key="3">
    <source>
        <dbReference type="Proteomes" id="UP000325433"/>
    </source>
</evidence>
<dbReference type="Proteomes" id="UP000325433">
    <property type="component" value="Unassembled WGS sequence"/>
</dbReference>
<sequence>MSTLQHWCVQIKTHRSSNNTLLHNEELYEKYRLCFFIDGHDECLETCQEDYHDMVNLLLGWVNVAPLDLKLCVSSGNYEIFRTAFEDEKRLQLHELTRHDIENFSLIEHLLTWANPLDRISAYRTFAVVGKLSELGMTPMTLLRYSILSDYEMGATFAMHTELRGSELSESDMITRKTQARARLNDQSRGLLEIEPLPYRGHLLTKPLDIEHVAFTHRSVFNFIQTHHILDIMEACKGFDIVDAMSQIVLAEIKFFGLYSYSFRLTGLLWLLLKDLPQLLEYCQKEAQDASTFRFFNELDYAQNQLPVYISKTGHFTPSACYFSVFHWAIYTQYVGYLLYKILQDSRLVLDKFQFTHILACNIESVYDTGNIELLRVDGTKPIF</sequence>
<protein>
    <recommendedName>
        <fullName evidence="1">DUF7791 domain-containing protein</fullName>
    </recommendedName>
</protein>
<dbReference type="EMBL" id="ML738392">
    <property type="protein sequence ID" value="KAE8308025.1"/>
    <property type="molecule type" value="Genomic_DNA"/>
</dbReference>